<evidence type="ECO:0000313" key="11">
    <source>
        <dbReference type="EMBL" id="NML65905.1"/>
    </source>
</evidence>
<dbReference type="InterPro" id="IPR038333">
    <property type="entry name" value="T1MK-like_N_sf"/>
</dbReference>
<organism evidence="11 12">
    <name type="scientific">Hymenobacter polaris</name>
    <dbReference type="NCBI Taxonomy" id="2682546"/>
    <lineage>
        <taxon>Bacteria</taxon>
        <taxon>Pseudomonadati</taxon>
        <taxon>Bacteroidota</taxon>
        <taxon>Cytophagia</taxon>
        <taxon>Cytophagales</taxon>
        <taxon>Hymenobacteraceae</taxon>
        <taxon>Hymenobacter</taxon>
    </lineage>
</organism>
<evidence type="ECO:0000256" key="1">
    <source>
        <dbReference type="ARBA" id="ARBA00006594"/>
    </source>
</evidence>
<dbReference type="Gene3D" id="1.20.1260.30">
    <property type="match status" value="1"/>
</dbReference>
<dbReference type="PROSITE" id="PS00092">
    <property type="entry name" value="N6_MTASE"/>
    <property type="match status" value="1"/>
</dbReference>
<dbReference type="Pfam" id="PF13588">
    <property type="entry name" value="HSDR_N_2"/>
    <property type="match status" value="1"/>
</dbReference>
<reference evidence="11 12" key="1">
    <citation type="submission" date="2020-04" db="EMBL/GenBank/DDBJ databases">
        <title>Hymenobacter polaris sp. nov., isolated from Arctic soil.</title>
        <authorList>
            <person name="Dahal R.H."/>
        </authorList>
    </citation>
    <scope>NUCLEOTIDE SEQUENCE [LARGE SCALE GENOMIC DNA]</scope>
    <source>
        <strain evidence="11 12">RP-2-7</strain>
    </source>
</reference>
<dbReference type="EC" id="2.1.1.72" evidence="2"/>
<dbReference type="GO" id="GO:0009007">
    <property type="term" value="F:site-specific DNA-methyltransferase (adenine-specific) activity"/>
    <property type="evidence" value="ECO:0007669"/>
    <property type="project" value="UniProtKB-EC"/>
</dbReference>
<dbReference type="Gene3D" id="3.40.50.150">
    <property type="entry name" value="Vaccinia Virus protein VP39"/>
    <property type="match status" value="1"/>
</dbReference>
<dbReference type="GO" id="GO:0009307">
    <property type="term" value="P:DNA restriction-modification system"/>
    <property type="evidence" value="ECO:0007669"/>
    <property type="project" value="UniProtKB-KW"/>
</dbReference>
<dbReference type="GO" id="GO:0032259">
    <property type="term" value="P:methylation"/>
    <property type="evidence" value="ECO:0007669"/>
    <property type="project" value="UniProtKB-KW"/>
</dbReference>
<dbReference type="GO" id="GO:0003677">
    <property type="term" value="F:DNA binding"/>
    <property type="evidence" value="ECO:0007669"/>
    <property type="project" value="InterPro"/>
</dbReference>
<feature type="coiled-coil region" evidence="8">
    <location>
        <begin position="662"/>
        <end position="689"/>
    </location>
</feature>
<comment type="similarity">
    <text evidence="1">Belongs to the N(4)/N(6)-methyltransferase family.</text>
</comment>
<name>A0A7Y0AEJ7_9BACT</name>
<evidence type="ECO:0000259" key="9">
    <source>
        <dbReference type="Pfam" id="PF02384"/>
    </source>
</evidence>
<sequence length="739" mass="84049">MNLIDQAKRDGLISFSADGKYLYYTNHGNKRRNFDNPEEATQLDAYLQLRYHYGYGEQQIALFEPVQMGASTREADIVVFVDAGRAKPYLVVECKKPDTSGKEFVLAVDQAFSYAVASGARFAWITSGTTNEYYEVLSDAPRERSKNRLPNIPRAGENEPPVFKYAYKGLLSTDEAPTDAEPVQPYFELQKLSESELTRRFKLAHNTLWGGGELNPSDAFDELDKLIFCKIWDEKEPRRPNQPYAFQVYRNEDPEELLKRVKGIYEKGRKKAPEVFKADITLTAAKLRTVVGYLEGANLSASDLDSKGRAFETFLDSYFRGDFGQYFTPRAIVEFIVECLPFTHESLVLDTSCGSGGFLLYALDKVRKQADDFYHKERQAAEHYRHWHDFAEKNLYGIEISEQIARAAKMNMIIHDDGHTNVIAADGLLTDEELQRKSGNSGFRYGRFDFILTNPPFGSIVKQTEQAYLKNYQLGFKESDWKAAVTQPQAPRLTQSTEVLFMEQCHKFLQPGGVLAIVIPDGILTNSSLQYVRDELALRYRILVVVSLPQTAFTANGAGVKSSVLFLQKHPDEATEAQRQRQRELEQRLLREQNYHAQLAALDDAQRFAQRDWGAFLNAYPDLTPADLGLSVAAVRAVALPPAQRRLLEQTAEYRTWKKQLADGYTEQRQRLAEQLDEARQQALRHELLDYDIFMALAEDIGYDATGKPTGRNDLKELAPEINRFIDHHIHGTGSALFR</sequence>
<dbReference type="Proteomes" id="UP000559626">
    <property type="component" value="Unassembled WGS sequence"/>
</dbReference>
<evidence type="ECO:0000256" key="4">
    <source>
        <dbReference type="ARBA" id="ARBA00022679"/>
    </source>
</evidence>
<feature type="domain" description="Type I restriction enzyme R protein N-terminal" evidence="10">
    <location>
        <begin position="48"/>
        <end position="139"/>
    </location>
</feature>
<gene>
    <name evidence="11" type="ORF">HHL22_11880</name>
</gene>
<evidence type="ECO:0000256" key="7">
    <source>
        <dbReference type="ARBA" id="ARBA00047942"/>
    </source>
</evidence>
<dbReference type="GO" id="GO:0008170">
    <property type="term" value="F:N-methyltransferase activity"/>
    <property type="evidence" value="ECO:0007669"/>
    <property type="project" value="InterPro"/>
</dbReference>
<keyword evidence="3 11" id="KW-0489">Methyltransferase</keyword>
<dbReference type="InterPro" id="IPR029464">
    <property type="entry name" value="HSDR_N"/>
</dbReference>
<keyword evidence="4" id="KW-0808">Transferase</keyword>
<evidence type="ECO:0000256" key="2">
    <source>
        <dbReference type="ARBA" id="ARBA00011900"/>
    </source>
</evidence>
<evidence type="ECO:0000256" key="3">
    <source>
        <dbReference type="ARBA" id="ARBA00022603"/>
    </source>
</evidence>
<evidence type="ECO:0000256" key="5">
    <source>
        <dbReference type="ARBA" id="ARBA00022691"/>
    </source>
</evidence>
<dbReference type="RefSeq" id="WP_169531526.1">
    <property type="nucleotide sequence ID" value="NZ_JABBGH010000002.1"/>
</dbReference>
<dbReference type="AlphaFoldDB" id="A0A7Y0AEJ7"/>
<dbReference type="Pfam" id="PF02384">
    <property type="entry name" value="N6_Mtase"/>
    <property type="match status" value="1"/>
</dbReference>
<comment type="caution">
    <text evidence="11">The sequence shown here is derived from an EMBL/GenBank/DDBJ whole genome shotgun (WGS) entry which is preliminary data.</text>
</comment>
<keyword evidence="8" id="KW-0175">Coiled coil</keyword>
<dbReference type="InterPro" id="IPR002052">
    <property type="entry name" value="DNA_methylase_N6_adenine_CS"/>
</dbReference>
<comment type="catalytic activity">
    <reaction evidence="7">
        <text>a 2'-deoxyadenosine in DNA + S-adenosyl-L-methionine = an N(6)-methyl-2'-deoxyadenosine in DNA + S-adenosyl-L-homocysteine + H(+)</text>
        <dbReference type="Rhea" id="RHEA:15197"/>
        <dbReference type="Rhea" id="RHEA-COMP:12418"/>
        <dbReference type="Rhea" id="RHEA-COMP:12419"/>
        <dbReference type="ChEBI" id="CHEBI:15378"/>
        <dbReference type="ChEBI" id="CHEBI:57856"/>
        <dbReference type="ChEBI" id="CHEBI:59789"/>
        <dbReference type="ChEBI" id="CHEBI:90615"/>
        <dbReference type="ChEBI" id="CHEBI:90616"/>
        <dbReference type="EC" id="2.1.1.72"/>
    </reaction>
</comment>
<dbReference type="InterPro" id="IPR029063">
    <property type="entry name" value="SAM-dependent_MTases_sf"/>
</dbReference>
<accession>A0A7Y0AEJ7</accession>
<evidence type="ECO:0000313" key="12">
    <source>
        <dbReference type="Proteomes" id="UP000559626"/>
    </source>
</evidence>
<evidence type="ECO:0000259" key="10">
    <source>
        <dbReference type="Pfam" id="PF13588"/>
    </source>
</evidence>
<dbReference type="SUPFAM" id="SSF53335">
    <property type="entry name" value="S-adenosyl-L-methionine-dependent methyltransferases"/>
    <property type="match status" value="1"/>
</dbReference>
<keyword evidence="5" id="KW-0949">S-adenosyl-L-methionine</keyword>
<dbReference type="PANTHER" id="PTHR42998:SF1">
    <property type="entry name" value="TYPE I RESTRICTION ENZYME HINDI METHYLASE SUBUNIT"/>
    <property type="match status" value="1"/>
</dbReference>
<dbReference type="InterPro" id="IPR003356">
    <property type="entry name" value="DNA_methylase_A-5"/>
</dbReference>
<evidence type="ECO:0000256" key="6">
    <source>
        <dbReference type="ARBA" id="ARBA00022747"/>
    </source>
</evidence>
<dbReference type="PANTHER" id="PTHR42998">
    <property type="entry name" value="TYPE I RESTRICTION ENZYME HINDVIIP M PROTEIN-RELATED"/>
    <property type="match status" value="1"/>
</dbReference>
<dbReference type="InterPro" id="IPR052916">
    <property type="entry name" value="Type-I_RE_MTase_Subunit"/>
</dbReference>
<dbReference type="PRINTS" id="PR00507">
    <property type="entry name" value="N12N6MTFRASE"/>
</dbReference>
<keyword evidence="12" id="KW-1185">Reference proteome</keyword>
<dbReference type="EMBL" id="JABBGH010000002">
    <property type="protein sequence ID" value="NML65905.1"/>
    <property type="molecule type" value="Genomic_DNA"/>
</dbReference>
<keyword evidence="6" id="KW-0680">Restriction system</keyword>
<evidence type="ECO:0000256" key="8">
    <source>
        <dbReference type="SAM" id="Coils"/>
    </source>
</evidence>
<protein>
    <recommendedName>
        <fullName evidence="2">site-specific DNA-methyltransferase (adenine-specific)</fullName>
        <ecNumber evidence="2">2.1.1.72</ecNumber>
    </recommendedName>
</protein>
<feature type="domain" description="DNA methylase adenine-specific" evidence="9">
    <location>
        <begin position="305"/>
        <end position="575"/>
    </location>
</feature>
<proteinExistence type="inferred from homology"/>